<organism evidence="10 11">
    <name type="scientific">Rotaria sordida</name>
    <dbReference type="NCBI Taxonomy" id="392033"/>
    <lineage>
        <taxon>Eukaryota</taxon>
        <taxon>Metazoa</taxon>
        <taxon>Spiralia</taxon>
        <taxon>Gnathifera</taxon>
        <taxon>Rotifera</taxon>
        <taxon>Eurotatoria</taxon>
        <taxon>Bdelloidea</taxon>
        <taxon>Philodinida</taxon>
        <taxon>Philodinidae</taxon>
        <taxon>Rotaria</taxon>
    </lineage>
</organism>
<feature type="domain" description="EF-hand" evidence="3">
    <location>
        <begin position="4"/>
        <end position="39"/>
    </location>
</feature>
<evidence type="ECO:0000313" key="12">
    <source>
        <dbReference type="Proteomes" id="UP000663870"/>
    </source>
</evidence>
<sequence>MASLSEEQLRKEFRRMDKDGDGSITVEELRQYYKPMQEMLGVAPALVEQEIQGLIKRLDVDDSGTISFEEFKLFCAKNDVR</sequence>
<dbReference type="EMBL" id="CAJOBE010000075">
    <property type="protein sequence ID" value="CAF3561003.1"/>
    <property type="molecule type" value="Genomic_DNA"/>
</dbReference>
<evidence type="ECO:0000256" key="1">
    <source>
        <dbReference type="ARBA" id="ARBA00022737"/>
    </source>
</evidence>
<gene>
    <name evidence="9" type="ORF">FNK824_LOCUS1450</name>
    <name evidence="7" type="ORF">JXQ802_LOCUS37722</name>
    <name evidence="8" type="ORF">JXQ802_LOCUS37731</name>
    <name evidence="10" type="ORF">OTI717_LOCUS8291</name>
    <name evidence="5" type="ORF">PYM288_LOCUS21652</name>
    <name evidence="4" type="ORF">RFH988_LOCUS17521</name>
    <name evidence="6" type="ORF">SEV965_LOCUS19344</name>
</gene>
<dbReference type="EMBL" id="CAJNOU010001201">
    <property type="protein sequence ID" value="CAF1167877.1"/>
    <property type="molecule type" value="Genomic_DNA"/>
</dbReference>
<dbReference type="Gene3D" id="1.10.238.10">
    <property type="entry name" value="EF-hand"/>
    <property type="match status" value="1"/>
</dbReference>
<dbReference type="PROSITE" id="PS00018">
    <property type="entry name" value="EF_HAND_1"/>
    <property type="match status" value="2"/>
</dbReference>
<dbReference type="InterPro" id="IPR018247">
    <property type="entry name" value="EF_Hand_1_Ca_BS"/>
</dbReference>
<evidence type="ECO:0000313" key="4">
    <source>
        <dbReference type="EMBL" id="CAF1066107.1"/>
    </source>
</evidence>
<dbReference type="EMBL" id="CAJNOH010000870">
    <property type="protein sequence ID" value="CAF1139868.1"/>
    <property type="molecule type" value="Genomic_DNA"/>
</dbReference>
<feature type="domain" description="EF-hand" evidence="3">
    <location>
        <begin position="46"/>
        <end position="81"/>
    </location>
</feature>
<evidence type="ECO:0000313" key="7">
    <source>
        <dbReference type="EMBL" id="CAF1453161.1"/>
    </source>
</evidence>
<dbReference type="AlphaFoldDB" id="A0A818Q4C2"/>
<evidence type="ECO:0000313" key="11">
    <source>
        <dbReference type="Proteomes" id="UP000663823"/>
    </source>
</evidence>
<evidence type="ECO:0000313" key="10">
    <source>
        <dbReference type="EMBL" id="CAF3630572.1"/>
    </source>
</evidence>
<dbReference type="SMART" id="SM00054">
    <property type="entry name" value="EFh"/>
    <property type="match status" value="2"/>
</dbReference>
<keyword evidence="1" id="KW-0677">Repeat</keyword>
<protein>
    <recommendedName>
        <fullName evidence="3">EF-hand domain-containing protein</fullName>
    </recommendedName>
</protein>
<evidence type="ECO:0000313" key="6">
    <source>
        <dbReference type="EMBL" id="CAF1167877.1"/>
    </source>
</evidence>
<name>A0A818Q4C2_9BILA</name>
<dbReference type="PROSITE" id="PS50222">
    <property type="entry name" value="EF_HAND_2"/>
    <property type="match status" value="2"/>
</dbReference>
<evidence type="ECO:0000259" key="3">
    <source>
        <dbReference type="PROSITE" id="PS50222"/>
    </source>
</evidence>
<dbReference type="Proteomes" id="UP000663889">
    <property type="component" value="Unassembled WGS sequence"/>
</dbReference>
<dbReference type="Proteomes" id="UP000663823">
    <property type="component" value="Unassembled WGS sequence"/>
</dbReference>
<evidence type="ECO:0000313" key="8">
    <source>
        <dbReference type="EMBL" id="CAF1453298.1"/>
    </source>
</evidence>
<dbReference type="Proteomes" id="UP000663870">
    <property type="component" value="Unassembled WGS sequence"/>
</dbReference>
<dbReference type="OrthoDB" id="26525at2759"/>
<dbReference type="GO" id="GO:0005509">
    <property type="term" value="F:calcium ion binding"/>
    <property type="evidence" value="ECO:0007669"/>
    <property type="project" value="InterPro"/>
</dbReference>
<keyword evidence="2" id="KW-0106">Calcium</keyword>
<dbReference type="SUPFAM" id="SSF47473">
    <property type="entry name" value="EF-hand"/>
    <property type="match status" value="1"/>
</dbReference>
<dbReference type="Pfam" id="PF13499">
    <property type="entry name" value="EF-hand_7"/>
    <property type="match status" value="1"/>
</dbReference>
<dbReference type="EMBL" id="CAJNOL010002037">
    <property type="protein sequence ID" value="CAF1453161.1"/>
    <property type="molecule type" value="Genomic_DNA"/>
</dbReference>
<dbReference type="CDD" id="cd00051">
    <property type="entry name" value="EFh"/>
    <property type="match status" value="1"/>
</dbReference>
<dbReference type="InterPro" id="IPR002048">
    <property type="entry name" value="EF_hand_dom"/>
</dbReference>
<dbReference type="Proteomes" id="UP000663874">
    <property type="component" value="Unassembled WGS sequence"/>
</dbReference>
<dbReference type="Proteomes" id="UP000663854">
    <property type="component" value="Unassembled WGS sequence"/>
</dbReference>
<proteinExistence type="predicted"/>
<dbReference type="InterPro" id="IPR050145">
    <property type="entry name" value="Centrin_CML-like"/>
</dbReference>
<dbReference type="EMBL" id="CAJOAX010000658">
    <property type="protein sequence ID" value="CAF3630572.1"/>
    <property type="molecule type" value="Genomic_DNA"/>
</dbReference>
<dbReference type="EMBL" id="CAJNOO010000940">
    <property type="protein sequence ID" value="CAF1066107.1"/>
    <property type="molecule type" value="Genomic_DNA"/>
</dbReference>
<evidence type="ECO:0000313" key="5">
    <source>
        <dbReference type="EMBL" id="CAF1139868.1"/>
    </source>
</evidence>
<comment type="caution">
    <text evidence="10">The sequence shown here is derived from an EMBL/GenBank/DDBJ whole genome shotgun (WGS) entry which is preliminary data.</text>
</comment>
<reference evidence="10" key="1">
    <citation type="submission" date="2021-02" db="EMBL/GenBank/DDBJ databases">
        <authorList>
            <person name="Nowell W R."/>
        </authorList>
    </citation>
    <scope>NUCLEOTIDE SEQUENCE</scope>
</reference>
<keyword evidence="12" id="KW-1185">Reference proteome</keyword>
<dbReference type="PANTHER" id="PTHR23050">
    <property type="entry name" value="CALCIUM BINDING PROTEIN"/>
    <property type="match status" value="1"/>
</dbReference>
<accession>A0A818Q4C2</accession>
<evidence type="ECO:0000256" key="2">
    <source>
        <dbReference type="ARBA" id="ARBA00022837"/>
    </source>
</evidence>
<dbReference type="Proteomes" id="UP000663882">
    <property type="component" value="Unassembled WGS sequence"/>
</dbReference>
<evidence type="ECO:0000313" key="9">
    <source>
        <dbReference type="EMBL" id="CAF3561003.1"/>
    </source>
</evidence>
<dbReference type="EMBL" id="CAJNOL010002038">
    <property type="protein sequence ID" value="CAF1453298.1"/>
    <property type="molecule type" value="Genomic_DNA"/>
</dbReference>
<dbReference type="InterPro" id="IPR011992">
    <property type="entry name" value="EF-hand-dom_pair"/>
</dbReference>